<keyword evidence="4 5" id="KW-0472">Membrane</keyword>
<feature type="transmembrane region" description="Helical" evidence="5">
    <location>
        <begin position="210"/>
        <end position="232"/>
    </location>
</feature>
<dbReference type="PANTHER" id="PTHR32322">
    <property type="entry name" value="INNER MEMBRANE TRANSPORTER"/>
    <property type="match status" value="1"/>
</dbReference>
<feature type="transmembrane region" description="Helical" evidence="5">
    <location>
        <begin position="32"/>
        <end position="53"/>
    </location>
</feature>
<gene>
    <name evidence="7" type="ORF">HQ393_11875</name>
</gene>
<dbReference type="AlphaFoldDB" id="A0A7H9BJM2"/>
<keyword evidence="8" id="KW-1185">Reference proteome</keyword>
<comment type="subcellular location">
    <subcellularLocation>
        <location evidence="1">Membrane</location>
        <topology evidence="1">Multi-pass membrane protein</topology>
    </subcellularLocation>
</comment>
<dbReference type="KEGG" id="chiz:HQ393_11875"/>
<feature type="domain" description="EamA" evidence="6">
    <location>
        <begin position="150"/>
        <end position="281"/>
    </location>
</feature>
<dbReference type="InterPro" id="IPR037185">
    <property type="entry name" value="EmrE-like"/>
</dbReference>
<dbReference type="Pfam" id="PF00892">
    <property type="entry name" value="EamA"/>
    <property type="match status" value="2"/>
</dbReference>
<organism evidence="7 8">
    <name type="scientific">Chitinibacter bivalviorum</name>
    <dbReference type="NCBI Taxonomy" id="2739434"/>
    <lineage>
        <taxon>Bacteria</taxon>
        <taxon>Pseudomonadati</taxon>
        <taxon>Pseudomonadota</taxon>
        <taxon>Betaproteobacteria</taxon>
        <taxon>Neisseriales</taxon>
        <taxon>Chitinibacteraceae</taxon>
        <taxon>Chitinibacter</taxon>
    </lineage>
</organism>
<dbReference type="Proteomes" id="UP000509597">
    <property type="component" value="Chromosome"/>
</dbReference>
<dbReference type="RefSeq" id="WP_179355378.1">
    <property type="nucleotide sequence ID" value="NZ_CP058627.1"/>
</dbReference>
<feature type="transmembrane region" description="Helical" evidence="5">
    <location>
        <begin position="146"/>
        <end position="167"/>
    </location>
</feature>
<feature type="transmembrane region" description="Helical" evidence="5">
    <location>
        <begin position="239"/>
        <end position="257"/>
    </location>
</feature>
<dbReference type="GO" id="GO:0016020">
    <property type="term" value="C:membrane"/>
    <property type="evidence" value="ECO:0007669"/>
    <property type="project" value="UniProtKB-SubCell"/>
</dbReference>
<protein>
    <submittedName>
        <fullName evidence="7">EamA family transporter</fullName>
    </submittedName>
</protein>
<dbReference type="InterPro" id="IPR050638">
    <property type="entry name" value="AA-Vitamin_Transporters"/>
</dbReference>
<evidence type="ECO:0000256" key="3">
    <source>
        <dbReference type="ARBA" id="ARBA00022989"/>
    </source>
</evidence>
<evidence type="ECO:0000256" key="2">
    <source>
        <dbReference type="ARBA" id="ARBA00022692"/>
    </source>
</evidence>
<feature type="transmembrane region" description="Helical" evidence="5">
    <location>
        <begin position="65"/>
        <end position="86"/>
    </location>
</feature>
<feature type="transmembrane region" description="Helical" evidence="5">
    <location>
        <begin position="269"/>
        <end position="285"/>
    </location>
</feature>
<keyword evidence="2 5" id="KW-0812">Transmembrane</keyword>
<evidence type="ECO:0000256" key="5">
    <source>
        <dbReference type="SAM" id="Phobius"/>
    </source>
</evidence>
<sequence>MTRPVVPAYLLLIAVWSTTALAIKWGVTGLSFSLALMLRFVLAALLALGIQHWRRQSLPFDRAHLRAYTIAGVATSLSMLCSFWAAQYMASGLIAVLYGLAPLATGFYASLWLGSSMRRSELLAIAVSLLGLALIFGQNLNLAPSGLPSMLALILGMALQSGAAVLLKRYASTQSAMAVNTGALLICAFLTTLFWLISGATMPAQIPTKALLAILYLASIGSVLAFGLYYWLIRECRPISVALISLITPATSLWLGSWLNHEVLHPRELYGTALIMLGLLIHCLQRKN</sequence>
<accession>A0A7H9BJM2</accession>
<evidence type="ECO:0000256" key="1">
    <source>
        <dbReference type="ARBA" id="ARBA00004141"/>
    </source>
</evidence>
<evidence type="ECO:0000313" key="7">
    <source>
        <dbReference type="EMBL" id="QLG88875.1"/>
    </source>
</evidence>
<evidence type="ECO:0000256" key="4">
    <source>
        <dbReference type="ARBA" id="ARBA00023136"/>
    </source>
</evidence>
<dbReference type="PANTHER" id="PTHR32322:SF14">
    <property type="entry name" value="PROTEIN PAGO"/>
    <property type="match status" value="1"/>
</dbReference>
<feature type="transmembrane region" description="Helical" evidence="5">
    <location>
        <begin position="92"/>
        <end position="113"/>
    </location>
</feature>
<evidence type="ECO:0000259" key="6">
    <source>
        <dbReference type="Pfam" id="PF00892"/>
    </source>
</evidence>
<keyword evidence="3 5" id="KW-1133">Transmembrane helix</keyword>
<feature type="transmembrane region" description="Helical" evidence="5">
    <location>
        <begin position="122"/>
        <end position="140"/>
    </location>
</feature>
<dbReference type="EMBL" id="CP058627">
    <property type="protein sequence ID" value="QLG88875.1"/>
    <property type="molecule type" value="Genomic_DNA"/>
</dbReference>
<dbReference type="SUPFAM" id="SSF103481">
    <property type="entry name" value="Multidrug resistance efflux transporter EmrE"/>
    <property type="match status" value="2"/>
</dbReference>
<reference evidence="7 8" key="1">
    <citation type="submission" date="2020-07" db="EMBL/GenBank/DDBJ databases">
        <title>Complete genome sequence of Chitinibacter sp. 2T18.</title>
        <authorList>
            <person name="Bae J.-W."/>
            <person name="Choi J.-W."/>
        </authorList>
    </citation>
    <scope>NUCLEOTIDE SEQUENCE [LARGE SCALE GENOMIC DNA]</scope>
    <source>
        <strain evidence="7 8">2T18</strain>
    </source>
</reference>
<evidence type="ECO:0000313" key="8">
    <source>
        <dbReference type="Proteomes" id="UP000509597"/>
    </source>
</evidence>
<name>A0A7H9BJM2_9NEIS</name>
<feature type="domain" description="EamA" evidence="6">
    <location>
        <begin position="10"/>
        <end position="136"/>
    </location>
</feature>
<proteinExistence type="predicted"/>
<feature type="transmembrane region" description="Helical" evidence="5">
    <location>
        <begin position="179"/>
        <end position="198"/>
    </location>
</feature>
<dbReference type="InterPro" id="IPR000620">
    <property type="entry name" value="EamA_dom"/>
</dbReference>